<feature type="non-terminal residue" evidence="1">
    <location>
        <position position="29"/>
    </location>
</feature>
<dbReference type="AlphaFoldDB" id="A0A5J4QX07"/>
<protein>
    <submittedName>
        <fullName evidence="1">Uncharacterized protein</fullName>
    </submittedName>
</protein>
<gene>
    <name evidence="1" type="ORF">EZS28_053947</name>
</gene>
<accession>A0A5J4QX07</accession>
<dbReference type="EMBL" id="SNRW01043849">
    <property type="protein sequence ID" value="KAA6326477.1"/>
    <property type="molecule type" value="Genomic_DNA"/>
</dbReference>
<evidence type="ECO:0000313" key="1">
    <source>
        <dbReference type="EMBL" id="KAA6326477.1"/>
    </source>
</evidence>
<name>A0A5J4QX07_9EUKA</name>
<reference evidence="1 2" key="1">
    <citation type="submission" date="2019-03" db="EMBL/GenBank/DDBJ databases">
        <title>Single cell metagenomics reveals metabolic interactions within the superorganism composed of flagellate Streblomastix strix and complex community of Bacteroidetes bacteria on its surface.</title>
        <authorList>
            <person name="Treitli S.C."/>
            <person name="Kolisko M."/>
            <person name="Husnik F."/>
            <person name="Keeling P."/>
            <person name="Hampl V."/>
        </authorList>
    </citation>
    <scope>NUCLEOTIDE SEQUENCE [LARGE SCALE GENOMIC DNA]</scope>
    <source>
        <strain evidence="1">ST1C</strain>
    </source>
</reference>
<proteinExistence type="predicted"/>
<organism evidence="1 2">
    <name type="scientific">Streblomastix strix</name>
    <dbReference type="NCBI Taxonomy" id="222440"/>
    <lineage>
        <taxon>Eukaryota</taxon>
        <taxon>Metamonada</taxon>
        <taxon>Preaxostyla</taxon>
        <taxon>Oxymonadida</taxon>
        <taxon>Streblomastigidae</taxon>
        <taxon>Streblomastix</taxon>
    </lineage>
</organism>
<sequence length="29" mass="3340">MKQAKERSEAEHAEVIRLTAEITKLNQSQ</sequence>
<dbReference type="Proteomes" id="UP000324800">
    <property type="component" value="Unassembled WGS sequence"/>
</dbReference>
<comment type="caution">
    <text evidence="1">The sequence shown here is derived from an EMBL/GenBank/DDBJ whole genome shotgun (WGS) entry which is preliminary data.</text>
</comment>
<evidence type="ECO:0000313" key="2">
    <source>
        <dbReference type="Proteomes" id="UP000324800"/>
    </source>
</evidence>